<name>A0A7X0HS82_9BACI</name>
<organism evidence="1 2">
    <name type="scientific">Bacillus benzoevorans</name>
    <dbReference type="NCBI Taxonomy" id="1456"/>
    <lineage>
        <taxon>Bacteria</taxon>
        <taxon>Bacillati</taxon>
        <taxon>Bacillota</taxon>
        <taxon>Bacilli</taxon>
        <taxon>Bacillales</taxon>
        <taxon>Bacillaceae</taxon>
        <taxon>Bacillus</taxon>
    </lineage>
</organism>
<dbReference type="EMBL" id="JACHGK010000008">
    <property type="protein sequence ID" value="MBB6445853.1"/>
    <property type="molecule type" value="Genomic_DNA"/>
</dbReference>
<dbReference type="RefSeq" id="WP_184526281.1">
    <property type="nucleotide sequence ID" value="NZ_JACHGK010000008.1"/>
</dbReference>
<dbReference type="Proteomes" id="UP000531594">
    <property type="component" value="Unassembled WGS sequence"/>
</dbReference>
<gene>
    <name evidence="1" type="ORF">HNR53_002502</name>
</gene>
<sequence length="382" mass="41305">MKLRNQNGAALVVVLLMITVFFVLGLSLLSSSLSNTKQVNKTEKEMQALDLAEMGVLHYQNHFKVNAYKYLKIPIETAMNNAKNDTMKKKLDAVYGLLDKEDLTYELLNFPKRTIDEHADYDVTIKNSNSIFSTENDKISVNISSLGTIHSDTQNTIDATIELSIQQLIEDILNEKSTSGNAENDLPVPAGLESCQYTNNLILTNGCFYDNLPATAMFGTVIGGIDKDTIAYINGNAIIGAISGGINKDTRIDINGDATFGAITGGINKNTIININGNGIFGEISGGINKTSTIFIKKNATFGVISGGVKDEAKICVGGKINGLDLLKILGKYPSGIYSYVEDPNSYNEAGCPPPNNTQFDPLSLTSQTLATHTAIVNVKYH</sequence>
<protein>
    <submittedName>
        <fullName evidence="1">Uncharacterized protein</fullName>
    </submittedName>
</protein>
<keyword evidence="2" id="KW-1185">Reference proteome</keyword>
<reference evidence="1 2" key="1">
    <citation type="submission" date="2020-08" db="EMBL/GenBank/DDBJ databases">
        <title>Genomic Encyclopedia of Type Strains, Phase IV (KMG-IV): sequencing the most valuable type-strain genomes for metagenomic binning, comparative biology and taxonomic classification.</title>
        <authorList>
            <person name="Goeker M."/>
        </authorList>
    </citation>
    <scope>NUCLEOTIDE SEQUENCE [LARGE SCALE GENOMIC DNA]</scope>
    <source>
        <strain evidence="1 2">DSM 5391</strain>
    </source>
</reference>
<evidence type="ECO:0000313" key="2">
    <source>
        <dbReference type="Proteomes" id="UP000531594"/>
    </source>
</evidence>
<proteinExistence type="predicted"/>
<evidence type="ECO:0000313" key="1">
    <source>
        <dbReference type="EMBL" id="MBB6445853.1"/>
    </source>
</evidence>
<accession>A0A7X0HS82</accession>
<dbReference type="AlphaFoldDB" id="A0A7X0HS82"/>
<comment type="caution">
    <text evidence="1">The sequence shown here is derived from an EMBL/GenBank/DDBJ whole genome shotgun (WGS) entry which is preliminary data.</text>
</comment>